<keyword evidence="6" id="KW-0464">Manganese</keyword>
<evidence type="ECO:0000256" key="7">
    <source>
        <dbReference type="ARBA" id="ARBA00023277"/>
    </source>
</evidence>
<evidence type="ECO:0000256" key="5">
    <source>
        <dbReference type="ARBA" id="ARBA00023027"/>
    </source>
</evidence>
<keyword evidence="7" id="KW-0119">Carbohydrate metabolism</keyword>
<keyword evidence="8 9" id="KW-0326">Glycosidase</keyword>
<keyword evidence="5 9" id="KW-0520">NAD</keyword>
<sequence>MKVVIVGAGSHFGAKLSRDILSFPEFQQDTTIALCDIDPVKLERVTRHVQRLIDGHGLGAKVESSLERRELLDGADFVVASISVGGAAYAGFPFTAEVNIPFQKYGLSQTVADTIGVGGVFRFLRTAPVQLALCHDMEELCPKALLLNYTNPMAMLTWLHSAGSTIANVGLCHSVQHTWAEIAGYLGIPKEEITYYVAGINHQAWYLTLRRGSEDLRPQLRACLDDPEILAKDRVRFELMRYFDYFVTESTTHCSEYHPYFRRTEAQIEFYGLKTHTARELPPPSEETAEEPPLPPLDPSEEYASKIIHAMVTGAPFAFNGNIMNMGLIDNLPGNCCVEVPCLVDANGVQGCRVGALPTQLAHLNLTNIAVQELAVEAFLTRSRDRAFQACALDPLAKSVLSLEDLRSLFDDLWAVEKEAGLLAHFD</sequence>
<dbReference type="AlphaFoldDB" id="A0A402D2K8"/>
<evidence type="ECO:0000256" key="4">
    <source>
        <dbReference type="ARBA" id="ARBA00022801"/>
    </source>
</evidence>
<dbReference type="RefSeq" id="WP_119323738.1">
    <property type="nucleotide sequence ID" value="NZ_AP025739.1"/>
</dbReference>
<dbReference type="Pfam" id="PF11975">
    <property type="entry name" value="Glyco_hydro_4C"/>
    <property type="match status" value="1"/>
</dbReference>
<evidence type="ECO:0000313" key="11">
    <source>
        <dbReference type="Proteomes" id="UP000287394"/>
    </source>
</evidence>
<dbReference type="GO" id="GO:0046872">
    <property type="term" value="F:metal ion binding"/>
    <property type="evidence" value="ECO:0007669"/>
    <property type="project" value="UniProtKB-KW"/>
</dbReference>
<protein>
    <submittedName>
        <fullName evidence="10">Alpha-glucosidase/alpha-galactosidase</fullName>
    </submittedName>
</protein>
<dbReference type="Pfam" id="PF02056">
    <property type="entry name" value="Glyco_hydro_4"/>
    <property type="match status" value="1"/>
</dbReference>
<dbReference type="SUPFAM" id="SSF51735">
    <property type="entry name" value="NAD(P)-binding Rossmann-fold domains"/>
    <property type="match status" value="1"/>
</dbReference>
<dbReference type="KEGG" id="ccot:CCAX7_20050"/>
<keyword evidence="11" id="KW-1185">Reference proteome</keyword>
<dbReference type="InterPro" id="IPR015955">
    <property type="entry name" value="Lactate_DH/Glyco_Ohase_4_C"/>
</dbReference>
<evidence type="ECO:0000256" key="3">
    <source>
        <dbReference type="ARBA" id="ARBA00022723"/>
    </source>
</evidence>
<comment type="cofactor">
    <cofactor evidence="1">
        <name>Mn(2+)</name>
        <dbReference type="ChEBI" id="CHEBI:29035"/>
    </cofactor>
</comment>
<dbReference type="Proteomes" id="UP000287394">
    <property type="component" value="Chromosome"/>
</dbReference>
<dbReference type="GO" id="GO:0016616">
    <property type="term" value="F:oxidoreductase activity, acting on the CH-OH group of donors, NAD or NADP as acceptor"/>
    <property type="evidence" value="ECO:0007669"/>
    <property type="project" value="InterPro"/>
</dbReference>
<evidence type="ECO:0000256" key="8">
    <source>
        <dbReference type="ARBA" id="ARBA00023295"/>
    </source>
</evidence>
<evidence type="ECO:0000313" key="10">
    <source>
        <dbReference type="EMBL" id="BDI29954.1"/>
    </source>
</evidence>
<evidence type="ECO:0000256" key="9">
    <source>
        <dbReference type="RuleBase" id="RU361152"/>
    </source>
</evidence>
<name>A0A402D2K8_9BACT</name>
<dbReference type="InterPro" id="IPR001088">
    <property type="entry name" value="Glyco_hydro_4"/>
</dbReference>
<dbReference type="InterPro" id="IPR053715">
    <property type="entry name" value="GH4_Enzyme_sf"/>
</dbReference>
<keyword evidence="3" id="KW-0479">Metal-binding</keyword>
<dbReference type="GO" id="GO:0004553">
    <property type="term" value="F:hydrolase activity, hydrolyzing O-glycosyl compounds"/>
    <property type="evidence" value="ECO:0007669"/>
    <property type="project" value="InterPro"/>
</dbReference>
<dbReference type="PANTHER" id="PTHR32092">
    <property type="entry name" value="6-PHOSPHO-BETA-GLUCOSIDASE-RELATED"/>
    <property type="match status" value="1"/>
</dbReference>
<evidence type="ECO:0000256" key="2">
    <source>
        <dbReference type="ARBA" id="ARBA00010141"/>
    </source>
</evidence>
<evidence type="ECO:0000256" key="1">
    <source>
        <dbReference type="ARBA" id="ARBA00001936"/>
    </source>
</evidence>
<comment type="cofactor">
    <cofactor evidence="9">
        <name>NAD(+)</name>
        <dbReference type="ChEBI" id="CHEBI:57540"/>
    </cofactor>
    <text evidence="9">Binds 1 NAD(+) per subunit.</text>
</comment>
<dbReference type="InterPro" id="IPR036291">
    <property type="entry name" value="NAD(P)-bd_dom_sf"/>
</dbReference>
<dbReference type="PANTHER" id="PTHR32092:SF6">
    <property type="entry name" value="ALPHA-GALACTOSIDASE"/>
    <property type="match status" value="1"/>
</dbReference>
<evidence type="ECO:0000256" key="6">
    <source>
        <dbReference type="ARBA" id="ARBA00023211"/>
    </source>
</evidence>
<dbReference type="SUPFAM" id="SSF56327">
    <property type="entry name" value="LDH C-terminal domain-like"/>
    <property type="match status" value="1"/>
</dbReference>
<gene>
    <name evidence="10" type="ORF">CCAX7_20050</name>
</gene>
<dbReference type="PRINTS" id="PR00732">
    <property type="entry name" value="GLHYDRLASE4"/>
</dbReference>
<proteinExistence type="inferred from homology"/>
<accession>A0A402D2K8</accession>
<organism evidence="10 11">
    <name type="scientific">Capsulimonas corticalis</name>
    <dbReference type="NCBI Taxonomy" id="2219043"/>
    <lineage>
        <taxon>Bacteria</taxon>
        <taxon>Bacillati</taxon>
        <taxon>Armatimonadota</taxon>
        <taxon>Armatimonadia</taxon>
        <taxon>Capsulimonadales</taxon>
        <taxon>Capsulimonadaceae</taxon>
        <taxon>Capsulimonas</taxon>
    </lineage>
</organism>
<dbReference type="EMBL" id="AP025739">
    <property type="protein sequence ID" value="BDI29954.1"/>
    <property type="molecule type" value="Genomic_DNA"/>
</dbReference>
<reference evidence="10 11" key="1">
    <citation type="journal article" date="2019" name="Int. J. Syst. Evol. Microbiol.">
        <title>Capsulimonas corticalis gen. nov., sp. nov., an aerobic capsulated bacterium, of a novel bacterial order, Capsulimonadales ord. nov., of the class Armatimonadia of the phylum Armatimonadetes.</title>
        <authorList>
            <person name="Li J."/>
            <person name="Kudo C."/>
            <person name="Tonouchi A."/>
        </authorList>
    </citation>
    <scope>NUCLEOTIDE SEQUENCE [LARGE SCALE GENOMIC DNA]</scope>
    <source>
        <strain evidence="10 11">AX-7</strain>
    </source>
</reference>
<dbReference type="GO" id="GO:0005975">
    <property type="term" value="P:carbohydrate metabolic process"/>
    <property type="evidence" value="ECO:0007669"/>
    <property type="project" value="InterPro"/>
</dbReference>
<comment type="similarity">
    <text evidence="2 9">Belongs to the glycosyl hydrolase 4 family.</text>
</comment>
<dbReference type="Gene3D" id="3.90.1820.10">
    <property type="entry name" value="AglA-like glucosidase"/>
    <property type="match status" value="1"/>
</dbReference>
<dbReference type="OrthoDB" id="9808275at2"/>
<dbReference type="InterPro" id="IPR022616">
    <property type="entry name" value="Glyco_hydro_4_C"/>
</dbReference>
<keyword evidence="4 9" id="KW-0378">Hydrolase</keyword>